<proteinExistence type="predicted"/>
<dbReference type="InterPro" id="IPR029052">
    <property type="entry name" value="Metallo-depent_PP-like"/>
</dbReference>
<accession>A0A0F9T0Q7</accession>
<evidence type="ECO:0000313" key="2">
    <source>
        <dbReference type="EMBL" id="KKN72844.1"/>
    </source>
</evidence>
<dbReference type="EMBL" id="LAZR01000354">
    <property type="protein sequence ID" value="KKN72844.1"/>
    <property type="molecule type" value="Genomic_DNA"/>
</dbReference>
<gene>
    <name evidence="2" type="ORF">LCGC14_0406990</name>
</gene>
<comment type="caution">
    <text evidence="2">The sequence shown here is derived from an EMBL/GenBank/DDBJ whole genome shotgun (WGS) entry which is preliminary data.</text>
</comment>
<organism evidence="2">
    <name type="scientific">marine sediment metagenome</name>
    <dbReference type="NCBI Taxonomy" id="412755"/>
    <lineage>
        <taxon>unclassified sequences</taxon>
        <taxon>metagenomes</taxon>
        <taxon>ecological metagenomes</taxon>
    </lineage>
</organism>
<dbReference type="Gene3D" id="3.60.21.10">
    <property type="match status" value="1"/>
</dbReference>
<dbReference type="Pfam" id="PF00149">
    <property type="entry name" value="Metallophos"/>
    <property type="match status" value="1"/>
</dbReference>
<dbReference type="InterPro" id="IPR004843">
    <property type="entry name" value="Calcineurin-like_PHP"/>
</dbReference>
<reference evidence="2" key="1">
    <citation type="journal article" date="2015" name="Nature">
        <title>Complex archaea that bridge the gap between prokaryotes and eukaryotes.</title>
        <authorList>
            <person name="Spang A."/>
            <person name="Saw J.H."/>
            <person name="Jorgensen S.L."/>
            <person name="Zaremba-Niedzwiedzka K."/>
            <person name="Martijn J."/>
            <person name="Lind A.E."/>
            <person name="van Eijk R."/>
            <person name="Schleper C."/>
            <person name="Guy L."/>
            <person name="Ettema T.J."/>
        </authorList>
    </citation>
    <scope>NUCLEOTIDE SEQUENCE</scope>
</reference>
<sequence length="307" mass="36085">METMNWSEHQDIYTFIEDNWMGSNDYTLSSIIKESYNMEINPETIRNLRRKEGWIKNVSTSVESAHKFEKVVFVGDFHIPFHDYKLFELFIQFIKYFKPDKCYIIGDLLDCYSVSTFNKDPKRMGNLQTELDLAENIIGKIFKLCRDITFLEGNHENRITRHLRKNPELYGLDCLSIASLLRLADKDIKCHSYMNPPLKHHKFQVTHGNIVRKYSGWSAKGAYTKYAGNGIMGHSHRIGSFITRNTQGTWGWFENGCMCFLEAEYLDFTDWTQGWSVAYFTKGELFHLEQVPIIKHKFLFNGRMFSL</sequence>
<dbReference type="AlphaFoldDB" id="A0A0F9T0Q7"/>
<protein>
    <recommendedName>
        <fullName evidence="1">Calcineurin-like phosphoesterase domain-containing protein</fullName>
    </recommendedName>
</protein>
<dbReference type="SUPFAM" id="SSF56300">
    <property type="entry name" value="Metallo-dependent phosphatases"/>
    <property type="match status" value="1"/>
</dbReference>
<feature type="domain" description="Calcineurin-like phosphoesterase" evidence="1">
    <location>
        <begin position="70"/>
        <end position="209"/>
    </location>
</feature>
<dbReference type="GO" id="GO:0016787">
    <property type="term" value="F:hydrolase activity"/>
    <property type="evidence" value="ECO:0007669"/>
    <property type="project" value="InterPro"/>
</dbReference>
<evidence type="ECO:0000259" key="1">
    <source>
        <dbReference type="Pfam" id="PF00149"/>
    </source>
</evidence>
<name>A0A0F9T0Q7_9ZZZZ</name>